<dbReference type="InterPro" id="IPR010401">
    <property type="entry name" value="AGL/Gdb1"/>
</dbReference>
<dbReference type="InterPro" id="IPR017853">
    <property type="entry name" value="GH"/>
</dbReference>
<dbReference type="Gene3D" id="3.20.20.80">
    <property type="entry name" value="Glycosidases"/>
    <property type="match status" value="2"/>
</dbReference>
<dbReference type="InterPro" id="IPR032788">
    <property type="entry name" value="AGL_central"/>
</dbReference>
<dbReference type="Pfam" id="PF14702">
    <property type="entry name" value="hGDE_central"/>
    <property type="match status" value="1"/>
</dbReference>
<dbReference type="EC" id="2.4.1.25" evidence="5"/>
<dbReference type="PANTHER" id="PTHR10569">
    <property type="entry name" value="GLYCOGEN DEBRANCHING ENZYME"/>
    <property type="match status" value="1"/>
</dbReference>
<evidence type="ECO:0000313" key="21">
    <source>
        <dbReference type="EMBL" id="ODV61769.1"/>
    </source>
</evidence>
<protein>
    <recommendedName>
        <fullName evidence="7">Glycogen debranching enzyme</fullName>
        <ecNumber evidence="5">2.4.1.25</ecNumber>
        <ecNumber evidence="6">3.2.1.33</ecNumber>
    </recommendedName>
    <alternativeName>
        <fullName evidence="16">Glycogen debrancher</fullName>
    </alternativeName>
</protein>
<dbReference type="InterPro" id="IPR006421">
    <property type="entry name" value="Glycogen_debranch_met"/>
</dbReference>
<comment type="similarity">
    <text evidence="15">Belongs to the glycogen debranching enzyme family.</text>
</comment>
<evidence type="ECO:0000256" key="15">
    <source>
        <dbReference type="ARBA" id="ARBA00025780"/>
    </source>
</evidence>
<sequence length="1503" mass="171441">MKELLLRLGPLGDPIADGPSNGNPLFKLHLLISAASPISKNGKIWTNIPPLSSISFNRNKLYKYNIQTFFSNDSIIHLDIYKPGSFYYYISYSPPNSSEIKTTRKFYIFAQPTLSINNKFLPLNSISIQSLVSKWLGPKKNWNSIFNHISNDKKYNMIHFTPLQSRGESNSPYSIYDQLKFDPNLFDSTDDVKSLVSSLQKNHNLLSMTDIVWNHTANNSQWIRDHPEVGYNAKTAPHLTAAIELDSALLEFSDQMKSLGYPTIINSVDDLLKIMDGIKIHVLGSLKLWQFYIIDVQSSISNVLDFYKSNKSDLFSIDLPKDFKNSLPNLAKFTLNYSKKNPFALKTRYYNQLDTQKFTSVLVSILNSLSIDDPTLDQIKDQARKILDEINLPFYKIYDNDVSEILEQLYNRIKFLRLDSHGPKLGEITSFSALTETYFTRFKDPKTGEQHALANNGWIWNGDSLVDFASDKTKAYLRREVIIWGDCVKLRYGSKPEDSPYLWKRMIQYTELCASIFHGFRIDNCHSTPLHVGEKLLDVARNVNPNLYVVAELFTGSEEMDRIFVERLGICSLIREAMQAWSVGELSRLVHRHGGRPIGSLTWLPLDELPYPCDKEPSQYPQHSDFVSEIQIPLTVTRQEPHALFMDCTHDNETPNQKRTVEDTLPNAALVSLCSCAVGSVFGYDECYPELLDVVNEKRTYTFSNTGISLVKKKIYEIRDEISNESTLIDDHQMHVHHEGQFITLHRVNSKTGNGWFLIARTKFSNDTDQYLAPIYLSGTRAKSVFAYALKKTGEYKYSDTEITSIPTTLEKLDDPQFQYDPVKNETKIIMPNCFPQGSIALLSTKIIDADESLDQYIRTGAIAASKNLTLYDLNALLFRCESEERDSSGGNESVYNIPDYGDLVYAGLQGWVSVLKDVIRKNDLAHPICSHLRSGKWALDYIVNRLNKYNKTDGFEEFKLWLSSRLNAIKKVPFFLIPHYFALVVGIAYEACRFRVLKIMSSHISHGTLFVQNLAMCSVQMVGYMNSTSIKPFEQVPCMAAGLPHFSTNYMRCWGRDIFISLRGLLLATGRFADAKQHIVCAGSTLKHGLIPNLLDAGRNPRYNARDAVWFWLQSVQDYIDLSPNGEDILDIKVKRRFPLDDRFIDYNSDEAFSYSSSIKEIIFEILSRHAKGIKYREANAGPNLDSQMKDEGFNVEVHVDWSTGLVHGGSQLNCGTWMDKMGESERAHNKGIPGTPRDGAPVEINGLLKSALRFVVDLNKKGLFPYSKVTTQDDKEITFSEWNDLVQSNFEKCFYIPLESKDDVDYEIKPNIVNRRGIYKDLFKSGKPYEDYQLRPNFPIAMVVAPELFTPSFALKALKIADDVIAGPVGMRTLDPSDLNYRPYYVNWLDNEDFATSKGRNYHQGPEWVWVFGYFLRAYAHFYAVDIKAKGGTIPSEDLQQFLSSKLKGHKKWLRESSWAGLTELTNKDGNLCDDSSPTQAWSASCLVDLYYDIWRLENKK</sequence>
<evidence type="ECO:0000256" key="3">
    <source>
        <dbReference type="ARBA" id="ARBA00003530"/>
    </source>
</evidence>
<dbReference type="InParanoid" id="A0A1D2VJH8"/>
<keyword evidence="12" id="KW-0320">Glycogen biosynthesis</keyword>
<evidence type="ECO:0000256" key="5">
    <source>
        <dbReference type="ARBA" id="ARBA00012560"/>
    </source>
</evidence>
<keyword evidence="11 21" id="KW-0378">Hydrolase</keyword>
<evidence type="ECO:0000256" key="7">
    <source>
        <dbReference type="ARBA" id="ARBA00020723"/>
    </source>
</evidence>
<dbReference type="GO" id="GO:0004134">
    <property type="term" value="F:4-alpha-glucanotransferase activity"/>
    <property type="evidence" value="ECO:0007669"/>
    <property type="project" value="UniProtKB-EC"/>
</dbReference>
<dbReference type="EMBL" id="KV454478">
    <property type="protein sequence ID" value="ODV61769.1"/>
    <property type="molecule type" value="Genomic_DNA"/>
</dbReference>
<name>A0A1D2VJH8_9ASCO</name>
<keyword evidence="10" id="KW-0808">Transferase</keyword>
<evidence type="ECO:0000256" key="11">
    <source>
        <dbReference type="ARBA" id="ARBA00022801"/>
    </source>
</evidence>
<dbReference type="NCBIfam" id="TIGR01531">
    <property type="entry name" value="glyc_debranch"/>
    <property type="match status" value="1"/>
</dbReference>
<dbReference type="PANTHER" id="PTHR10569:SF2">
    <property type="entry name" value="GLYCOGEN DEBRANCHING ENZYME"/>
    <property type="match status" value="1"/>
</dbReference>
<evidence type="ECO:0000256" key="4">
    <source>
        <dbReference type="ARBA" id="ARBA00004496"/>
    </source>
</evidence>
<dbReference type="GO" id="GO:0005737">
    <property type="term" value="C:cytoplasm"/>
    <property type="evidence" value="ECO:0007669"/>
    <property type="project" value="UniProtKB-SubCell"/>
</dbReference>
<evidence type="ECO:0000256" key="9">
    <source>
        <dbReference type="ARBA" id="ARBA00022676"/>
    </source>
</evidence>
<proteinExistence type="inferred from homology"/>
<evidence type="ECO:0000313" key="22">
    <source>
        <dbReference type="Proteomes" id="UP000095038"/>
    </source>
</evidence>
<keyword evidence="9" id="KW-0328">Glycosyltransferase</keyword>
<evidence type="ECO:0000259" key="20">
    <source>
        <dbReference type="Pfam" id="PF14702"/>
    </source>
</evidence>
<evidence type="ECO:0000256" key="8">
    <source>
        <dbReference type="ARBA" id="ARBA00022490"/>
    </source>
</evidence>
<dbReference type="GO" id="GO:0005978">
    <property type="term" value="P:glycogen biosynthetic process"/>
    <property type="evidence" value="ECO:0007669"/>
    <property type="project" value="UniProtKB-KW"/>
</dbReference>
<evidence type="ECO:0000256" key="2">
    <source>
        <dbReference type="ARBA" id="ARBA00000927"/>
    </source>
</evidence>
<organism evidence="21 22">
    <name type="scientific">Ascoidea rubescens DSM 1968</name>
    <dbReference type="NCBI Taxonomy" id="1344418"/>
    <lineage>
        <taxon>Eukaryota</taxon>
        <taxon>Fungi</taxon>
        <taxon>Dikarya</taxon>
        <taxon>Ascomycota</taxon>
        <taxon>Saccharomycotina</taxon>
        <taxon>Saccharomycetes</taxon>
        <taxon>Ascoideaceae</taxon>
        <taxon>Ascoidea</taxon>
    </lineage>
</organism>
<gene>
    <name evidence="21" type="ORF">ASCRUDRAFT_80172</name>
</gene>
<reference evidence="22" key="1">
    <citation type="submission" date="2016-05" db="EMBL/GenBank/DDBJ databases">
        <title>Comparative genomics of biotechnologically important yeasts.</title>
        <authorList>
            <consortium name="DOE Joint Genome Institute"/>
            <person name="Riley R."/>
            <person name="Haridas S."/>
            <person name="Wolfe K.H."/>
            <person name="Lopes M.R."/>
            <person name="Hittinger C.T."/>
            <person name="Goker M."/>
            <person name="Salamov A."/>
            <person name="Wisecaver J."/>
            <person name="Long T.M."/>
            <person name="Aerts A.L."/>
            <person name="Barry K."/>
            <person name="Choi C."/>
            <person name="Clum A."/>
            <person name="Coughlan A.Y."/>
            <person name="Deshpande S."/>
            <person name="Douglass A.P."/>
            <person name="Hanson S.J."/>
            <person name="Klenk H.-P."/>
            <person name="Labutti K."/>
            <person name="Lapidus A."/>
            <person name="Lindquist E."/>
            <person name="Lipzen A."/>
            <person name="Meier-Kolthoff J.P."/>
            <person name="Ohm R.A."/>
            <person name="Otillar R.P."/>
            <person name="Pangilinan J."/>
            <person name="Peng Y."/>
            <person name="Rokas A."/>
            <person name="Rosa C.A."/>
            <person name="Scheuner C."/>
            <person name="Sibirny A.A."/>
            <person name="Slot J.C."/>
            <person name="Stielow J.B."/>
            <person name="Sun H."/>
            <person name="Kurtzman C.P."/>
            <person name="Blackwell M."/>
            <person name="Grigoriev I.V."/>
            <person name="Jeffries T.W."/>
        </authorList>
    </citation>
    <scope>NUCLEOTIDE SEQUENCE [LARGE SCALE GENOMIC DNA]</scope>
    <source>
        <strain evidence="22">DSM 1968</strain>
    </source>
</reference>
<comment type="catalytic activity">
    <reaction evidence="2">
        <text>Hydrolysis of (1-&gt;6)-alpha-D-glucosidic branch linkages in glycogen phosphorylase limit dextrin.</text>
        <dbReference type="EC" id="3.2.1.33"/>
    </reaction>
</comment>
<dbReference type="Pfam" id="PF14699">
    <property type="entry name" value="hGDE_N"/>
    <property type="match status" value="1"/>
</dbReference>
<dbReference type="InterPro" id="IPR032790">
    <property type="entry name" value="GDE_C"/>
</dbReference>
<dbReference type="Pfam" id="PF14701">
    <property type="entry name" value="hDGE_amylase"/>
    <property type="match status" value="1"/>
</dbReference>
<comment type="function">
    <text evidence="3">Multifunctional enzyme acting as 1,4-alpha-D-glucan:1,4-alpha-D-glucan 4-alpha-D-glycosyltransferase and amylo-1,6-glucosidase in glycogen degradation.</text>
</comment>
<feature type="domain" description="Glycogen debranching enzyme central" evidence="20">
    <location>
        <begin position="707"/>
        <end position="947"/>
    </location>
</feature>
<dbReference type="FunFam" id="1.50.10.10:FF:000039">
    <property type="entry name" value="Glycogen debranching enzyme Gdb1, putative"/>
    <property type="match status" value="1"/>
</dbReference>
<evidence type="ECO:0000259" key="18">
    <source>
        <dbReference type="Pfam" id="PF14699"/>
    </source>
</evidence>
<comment type="catalytic activity">
    <reaction evidence="1">
        <text>Transfers a segment of a (1-&gt;4)-alpha-D-glucan to a new position in an acceptor, which may be glucose or a (1-&gt;4)-alpha-D-glucan.</text>
        <dbReference type="EC" id="2.4.1.25"/>
    </reaction>
</comment>
<dbReference type="InterPro" id="IPR032792">
    <property type="entry name" value="AGL_glucanoTrfase"/>
</dbReference>
<keyword evidence="14" id="KW-0326">Glycosidase</keyword>
<dbReference type="InterPro" id="IPR029436">
    <property type="entry name" value="AGL_euk_N"/>
</dbReference>
<dbReference type="RefSeq" id="XP_020048076.1">
    <property type="nucleotide sequence ID" value="XM_020194466.1"/>
</dbReference>
<dbReference type="EC" id="3.2.1.33" evidence="6"/>
<dbReference type="FunFam" id="3.20.20.80:FF:000242">
    <property type="entry name" value="Glycogen debranching enzyme Gdb1, putative"/>
    <property type="match status" value="1"/>
</dbReference>
<feature type="domain" description="Glycogen debranching enzyme C-terminal" evidence="17">
    <location>
        <begin position="1019"/>
        <end position="1490"/>
    </location>
</feature>
<dbReference type="GO" id="GO:0004135">
    <property type="term" value="F:amylo-alpha-1,6-glucosidase activity"/>
    <property type="evidence" value="ECO:0007669"/>
    <property type="project" value="UniProtKB-EC"/>
</dbReference>
<dbReference type="FunFam" id="3.20.20.80:FF:000070">
    <property type="entry name" value="GDB1p Glycogen debranching enzyme"/>
    <property type="match status" value="1"/>
</dbReference>
<feature type="domain" description="Glycogen debranching enzyme glucanotransferase" evidence="19">
    <location>
        <begin position="119"/>
        <end position="548"/>
    </location>
</feature>
<accession>A0A1D2VJH8</accession>
<feature type="domain" description="Eukaryotic glycogen debranching enzyme N-terminal" evidence="18">
    <location>
        <begin position="28"/>
        <end position="117"/>
    </location>
</feature>
<dbReference type="STRING" id="1344418.A0A1D2VJH8"/>
<dbReference type="GeneID" id="30968102"/>
<evidence type="ECO:0000256" key="10">
    <source>
        <dbReference type="ARBA" id="ARBA00022679"/>
    </source>
</evidence>
<dbReference type="Proteomes" id="UP000095038">
    <property type="component" value="Unassembled WGS sequence"/>
</dbReference>
<evidence type="ECO:0000259" key="17">
    <source>
        <dbReference type="Pfam" id="PF06202"/>
    </source>
</evidence>
<dbReference type="InterPro" id="IPR008928">
    <property type="entry name" value="6-hairpin_glycosidase_sf"/>
</dbReference>
<dbReference type="CDD" id="cd11327">
    <property type="entry name" value="AmyAc_Glg_debranch_2"/>
    <property type="match status" value="1"/>
</dbReference>
<evidence type="ECO:0000256" key="14">
    <source>
        <dbReference type="ARBA" id="ARBA00023295"/>
    </source>
</evidence>
<keyword evidence="8" id="KW-0963">Cytoplasm</keyword>
<dbReference type="FunCoup" id="A0A1D2VJH8">
    <property type="interactions" value="418"/>
</dbReference>
<dbReference type="GO" id="GO:0005980">
    <property type="term" value="P:glycogen catabolic process"/>
    <property type="evidence" value="ECO:0007669"/>
    <property type="project" value="EnsemblFungi"/>
</dbReference>
<evidence type="ECO:0000259" key="19">
    <source>
        <dbReference type="Pfam" id="PF14701"/>
    </source>
</evidence>
<keyword evidence="13" id="KW-0511">Multifunctional enzyme</keyword>
<dbReference type="OrthoDB" id="10248904at2759"/>
<keyword evidence="22" id="KW-1185">Reference proteome</keyword>
<dbReference type="SUPFAM" id="SSF48208">
    <property type="entry name" value="Six-hairpin glycosidases"/>
    <property type="match status" value="1"/>
</dbReference>
<evidence type="ECO:0000256" key="13">
    <source>
        <dbReference type="ARBA" id="ARBA00023268"/>
    </source>
</evidence>
<evidence type="ECO:0000256" key="16">
    <source>
        <dbReference type="ARBA" id="ARBA00031477"/>
    </source>
</evidence>
<dbReference type="SUPFAM" id="SSF51445">
    <property type="entry name" value="(Trans)glycosidases"/>
    <property type="match status" value="1"/>
</dbReference>
<evidence type="ECO:0000256" key="6">
    <source>
        <dbReference type="ARBA" id="ARBA00012778"/>
    </source>
</evidence>
<evidence type="ECO:0000256" key="1">
    <source>
        <dbReference type="ARBA" id="ARBA00000439"/>
    </source>
</evidence>
<evidence type="ECO:0000256" key="12">
    <source>
        <dbReference type="ARBA" id="ARBA00023056"/>
    </source>
</evidence>
<comment type="subcellular location">
    <subcellularLocation>
        <location evidence="4">Cytoplasm</location>
    </subcellularLocation>
</comment>
<dbReference type="Pfam" id="PF06202">
    <property type="entry name" value="GDE_C"/>
    <property type="match status" value="1"/>
</dbReference>